<dbReference type="GO" id="GO:0042734">
    <property type="term" value="C:presynaptic membrane"/>
    <property type="evidence" value="ECO:0007669"/>
    <property type="project" value="TreeGrafter"/>
</dbReference>
<gene>
    <name evidence="5" type="ORF">NHX12_018695</name>
</gene>
<proteinExistence type="predicted"/>
<dbReference type="InterPro" id="IPR013083">
    <property type="entry name" value="Znf_RING/FYVE/PHD"/>
</dbReference>
<dbReference type="GO" id="GO:0050806">
    <property type="term" value="P:positive regulation of synaptic transmission"/>
    <property type="evidence" value="ECO:0007669"/>
    <property type="project" value="TreeGrafter"/>
</dbReference>
<feature type="region of interest" description="Disordered" evidence="3">
    <location>
        <begin position="715"/>
        <end position="734"/>
    </location>
</feature>
<feature type="compositionally biased region" description="Basic and acidic residues" evidence="3">
    <location>
        <begin position="105"/>
        <end position="162"/>
    </location>
</feature>
<evidence type="ECO:0000313" key="6">
    <source>
        <dbReference type="Proteomes" id="UP001148018"/>
    </source>
</evidence>
<keyword evidence="6" id="KW-1185">Reference proteome</keyword>
<protein>
    <recommendedName>
        <fullName evidence="4">PDZ domain-containing protein</fullName>
    </recommendedName>
</protein>
<dbReference type="Proteomes" id="UP001148018">
    <property type="component" value="Unassembled WGS sequence"/>
</dbReference>
<dbReference type="InterPro" id="IPR036034">
    <property type="entry name" value="PDZ_sf"/>
</dbReference>
<sequence>VMWVCNLCRKQQEILTKSGEWFSGPGVRPTSANLNDRASVGGEDPHDRKMLRSRSQAPSGPDGPQSEPPRDKRRPVSLHEQNGKPSAGRGSGRRPAGKLPSQSSLEDRPAHRGERGGERWSMDSRRLEKIHSQDYVDGKDDLDREKRDRQRREEEFQARYRSDPNLARYPVKPQKEEQEMRMHAKVSKVRHERRHSDLAINEVGLGPNGKSLSENQWAYNAERTMGPALGGGGPPRTGSVSPSDWGANKGRQEPAGPTRTPREKGGGGGTRDGLLRKDSQSSDQSESLRPPPPRPYKGKRGGNKRQMSISSSEEDGGSTPEYTSCEDVDMESVSEKGDWDCYPLDPAVWHHPVTWQPSKEGDQLIGRITLSKRSAMPREAGSLLGLKVVGGKMTEMGRLGAFITKVKKGSLADVVGHLRAGDEVLQWNGKSLPGATKKEVYNIILESKAAPQVEIVVSRPIGDIPRIPESSHPPLESTGSSSFESQKMDRPSISVMSPTSPGTLRDHPLILPGQLSVKLWYDKVGHQLIVNVLQAIDLPPRPDGRPLNPYVKMYFLPDRRDFRERMLEITVWDQPRVQEEESDFLGEILIELETALLDDMPHCPSKKLQSAERSSRERERSSTLAVPEQQRPPQHRSRSVSPHREDSCKARSRPAHVPMQRSLDEIHHNRNHSLSPARYHDAHLERQRSGDSDYEYSEDSEVLETHRSIRGGSAECLHTNRGLGSHRHSSHTLPPKMPLLVNGIHKGIYSSTLPACLKGKAAAAGAGGRQTAAAPRPLLLHRVLRFTDEMYAEQRRSSDNMSARSSDSDMSDVSAISRASSASRLSSTSYMSIQSERPRGRLRSVPIG</sequence>
<dbReference type="GO" id="GO:2000300">
    <property type="term" value="P:regulation of synaptic vesicle exocytosis"/>
    <property type="evidence" value="ECO:0007669"/>
    <property type="project" value="TreeGrafter"/>
</dbReference>
<dbReference type="SMART" id="SM00228">
    <property type="entry name" value="PDZ"/>
    <property type="match status" value="1"/>
</dbReference>
<dbReference type="GO" id="GO:0031267">
    <property type="term" value="F:small GTPase binding"/>
    <property type="evidence" value="ECO:0007669"/>
    <property type="project" value="InterPro"/>
</dbReference>
<evidence type="ECO:0000259" key="4">
    <source>
        <dbReference type="PROSITE" id="PS50106"/>
    </source>
</evidence>
<dbReference type="InterPro" id="IPR039032">
    <property type="entry name" value="Rim-like"/>
</dbReference>
<organism evidence="5 6">
    <name type="scientific">Muraenolepis orangiensis</name>
    <name type="common">Patagonian moray cod</name>
    <dbReference type="NCBI Taxonomy" id="630683"/>
    <lineage>
        <taxon>Eukaryota</taxon>
        <taxon>Metazoa</taxon>
        <taxon>Chordata</taxon>
        <taxon>Craniata</taxon>
        <taxon>Vertebrata</taxon>
        <taxon>Euteleostomi</taxon>
        <taxon>Actinopterygii</taxon>
        <taxon>Neopterygii</taxon>
        <taxon>Teleostei</taxon>
        <taxon>Neoteleostei</taxon>
        <taxon>Acanthomorphata</taxon>
        <taxon>Zeiogadaria</taxon>
        <taxon>Gadariae</taxon>
        <taxon>Gadiformes</taxon>
        <taxon>Muraenolepidoidei</taxon>
        <taxon>Muraenolepididae</taxon>
        <taxon>Muraenolepis</taxon>
    </lineage>
</organism>
<dbReference type="InterPro" id="IPR000008">
    <property type="entry name" value="C2_dom"/>
</dbReference>
<feature type="compositionally biased region" description="Basic residues" evidence="3">
    <location>
        <begin position="183"/>
        <end position="193"/>
    </location>
</feature>
<dbReference type="Gene3D" id="2.30.42.10">
    <property type="match status" value="1"/>
</dbReference>
<feature type="compositionally biased region" description="Basic and acidic residues" evidence="3">
    <location>
        <begin position="609"/>
        <end position="621"/>
    </location>
</feature>
<dbReference type="FunFam" id="2.30.42.10:FF:000003">
    <property type="entry name" value="Regulating synaptic membrane exocytosis protein 1, putative"/>
    <property type="match status" value="1"/>
</dbReference>
<feature type="region of interest" description="Disordered" evidence="3">
    <location>
        <begin position="465"/>
        <end position="500"/>
    </location>
</feature>
<dbReference type="CDD" id="cd06714">
    <property type="entry name" value="PDZ_RIM-like"/>
    <property type="match status" value="1"/>
</dbReference>
<dbReference type="PANTHER" id="PTHR12157:SF18">
    <property type="entry name" value="REGULATING SYNAPTIC MEMBRANE EXOCYTOSIS PROTEIN 1"/>
    <property type="match status" value="1"/>
</dbReference>
<dbReference type="EMBL" id="JANIIK010000034">
    <property type="protein sequence ID" value="KAJ3615127.1"/>
    <property type="molecule type" value="Genomic_DNA"/>
</dbReference>
<dbReference type="SUPFAM" id="SSF50156">
    <property type="entry name" value="PDZ domain-like"/>
    <property type="match status" value="1"/>
</dbReference>
<dbReference type="OrthoDB" id="420032at2759"/>
<feature type="non-terminal residue" evidence="5">
    <location>
        <position position="1"/>
    </location>
</feature>
<feature type="compositionally biased region" description="Basic and acidic residues" evidence="3">
    <location>
        <begin position="173"/>
        <end position="182"/>
    </location>
</feature>
<reference evidence="5" key="1">
    <citation type="submission" date="2022-07" db="EMBL/GenBank/DDBJ databases">
        <title>Chromosome-level genome of Muraenolepis orangiensis.</title>
        <authorList>
            <person name="Kim J."/>
        </authorList>
    </citation>
    <scope>NUCLEOTIDE SEQUENCE</scope>
    <source>
        <strain evidence="5">KU_S4_2022</strain>
        <tissue evidence="5">Muscle</tissue>
    </source>
</reference>
<dbReference type="GO" id="GO:0048788">
    <property type="term" value="C:cytoskeleton of presynaptic active zone"/>
    <property type="evidence" value="ECO:0007669"/>
    <property type="project" value="TreeGrafter"/>
</dbReference>
<dbReference type="PANTHER" id="PTHR12157">
    <property type="entry name" value="REGULATING SYNAPTIC MEMBRANE EXOCYTOSIS PROTEIN"/>
    <property type="match status" value="1"/>
</dbReference>
<name>A0A9Q0EWV5_9TELE</name>
<feature type="region of interest" description="Disordered" evidence="3">
    <location>
        <begin position="793"/>
        <end position="848"/>
    </location>
</feature>
<evidence type="ECO:0000256" key="3">
    <source>
        <dbReference type="SAM" id="MobiDB-lite"/>
    </source>
</evidence>
<dbReference type="Gene3D" id="2.60.40.150">
    <property type="entry name" value="C2 domain"/>
    <property type="match status" value="1"/>
</dbReference>
<accession>A0A9Q0EWV5</accession>
<feature type="region of interest" description="Disordered" evidence="3">
    <location>
        <begin position="600"/>
        <end position="662"/>
    </location>
</feature>
<dbReference type="PROSITE" id="PS50106">
    <property type="entry name" value="PDZ"/>
    <property type="match status" value="1"/>
</dbReference>
<dbReference type="SUPFAM" id="SSF49562">
    <property type="entry name" value="C2 domain (Calcium/lipid-binding domain, CaLB)"/>
    <property type="match status" value="1"/>
</dbReference>
<evidence type="ECO:0000313" key="5">
    <source>
        <dbReference type="EMBL" id="KAJ3615127.1"/>
    </source>
</evidence>
<comment type="subcellular location">
    <subcellularLocation>
        <location evidence="2">Synapse</location>
    </subcellularLocation>
</comment>
<dbReference type="Gene3D" id="3.30.40.10">
    <property type="entry name" value="Zinc/RING finger domain, C3HC4 (zinc finger)"/>
    <property type="match status" value="1"/>
</dbReference>
<dbReference type="GO" id="GO:0048167">
    <property type="term" value="P:regulation of synaptic plasticity"/>
    <property type="evidence" value="ECO:0007669"/>
    <property type="project" value="TreeGrafter"/>
</dbReference>
<dbReference type="InterPro" id="IPR035892">
    <property type="entry name" value="C2_domain_sf"/>
</dbReference>
<dbReference type="GO" id="GO:0042391">
    <property type="term" value="P:regulation of membrane potential"/>
    <property type="evidence" value="ECO:0007669"/>
    <property type="project" value="TreeGrafter"/>
</dbReference>
<keyword evidence="1" id="KW-0770">Synapse</keyword>
<dbReference type="GO" id="GO:0048791">
    <property type="term" value="P:calcium ion-regulated exocytosis of neurotransmitter"/>
    <property type="evidence" value="ECO:0007669"/>
    <property type="project" value="TreeGrafter"/>
</dbReference>
<dbReference type="Pfam" id="PF00168">
    <property type="entry name" value="C2"/>
    <property type="match status" value="2"/>
</dbReference>
<feature type="domain" description="PDZ" evidence="4">
    <location>
        <begin position="367"/>
        <end position="459"/>
    </location>
</feature>
<dbReference type="GO" id="GO:0044325">
    <property type="term" value="F:transmembrane transporter binding"/>
    <property type="evidence" value="ECO:0007669"/>
    <property type="project" value="TreeGrafter"/>
</dbReference>
<feature type="compositionally biased region" description="Low complexity" evidence="3">
    <location>
        <begin position="811"/>
        <end position="832"/>
    </location>
</feature>
<comment type="caution">
    <text evidence="5">The sequence shown here is derived from an EMBL/GenBank/DDBJ whole genome shotgun (WGS) entry which is preliminary data.</text>
</comment>
<evidence type="ECO:0000256" key="2">
    <source>
        <dbReference type="ARBA" id="ARBA00034103"/>
    </source>
</evidence>
<evidence type="ECO:0000256" key="1">
    <source>
        <dbReference type="ARBA" id="ARBA00023018"/>
    </source>
</evidence>
<dbReference type="InterPro" id="IPR001478">
    <property type="entry name" value="PDZ"/>
</dbReference>
<feature type="region of interest" description="Disordered" evidence="3">
    <location>
        <begin position="19"/>
        <end position="330"/>
    </location>
</feature>
<dbReference type="AlphaFoldDB" id="A0A9Q0EWV5"/>
<dbReference type="Pfam" id="PF00595">
    <property type="entry name" value="PDZ"/>
    <property type="match status" value="1"/>
</dbReference>